<sequence length="119" mass="13293">MTRGTRTVETVAIVLQFLQHQSGCFSHSRWKTPRKEVKGIVDPSLLPPRLQLQPVSVCLYIGKKELKDSPLSSKEHKPIGLDMEYNLIGTDFVKPTPRSLSSDPKGHAVLSKALRTESE</sequence>
<gene>
    <name evidence="2" type="ORF">AFUB_025720</name>
</gene>
<dbReference type="EMBL" id="DS499595">
    <property type="protein sequence ID" value="EDP54515.1"/>
    <property type="molecule type" value="Genomic_DNA"/>
</dbReference>
<accession>B0XS29</accession>
<protein>
    <submittedName>
        <fullName evidence="2">Uncharacterized protein</fullName>
    </submittedName>
</protein>
<dbReference type="HOGENOM" id="CLU_2060980_0_0_1"/>
<name>B0XS29_ASPFC</name>
<dbReference type="AlphaFoldDB" id="B0XS29"/>
<dbReference type="VEuPathDB" id="FungiDB:AFUB_025720"/>
<evidence type="ECO:0000313" key="2">
    <source>
        <dbReference type="EMBL" id="EDP54515.1"/>
    </source>
</evidence>
<proteinExistence type="predicted"/>
<keyword evidence="3" id="KW-1185">Reference proteome</keyword>
<dbReference type="Proteomes" id="UP000001699">
    <property type="component" value="Unassembled WGS sequence"/>
</dbReference>
<evidence type="ECO:0000313" key="3">
    <source>
        <dbReference type="Proteomes" id="UP000001699"/>
    </source>
</evidence>
<organism evidence="2 3">
    <name type="scientific">Aspergillus fumigatus (strain CBS 144.89 / FGSC A1163 / CEA10)</name>
    <name type="common">Neosartorya fumigata</name>
    <dbReference type="NCBI Taxonomy" id="451804"/>
    <lineage>
        <taxon>Eukaryota</taxon>
        <taxon>Fungi</taxon>
        <taxon>Dikarya</taxon>
        <taxon>Ascomycota</taxon>
        <taxon>Pezizomycotina</taxon>
        <taxon>Eurotiomycetes</taxon>
        <taxon>Eurotiomycetidae</taxon>
        <taxon>Eurotiales</taxon>
        <taxon>Aspergillaceae</taxon>
        <taxon>Aspergillus</taxon>
        <taxon>Aspergillus subgen. Fumigati</taxon>
    </lineage>
</organism>
<reference evidence="2 3" key="1">
    <citation type="journal article" date="2008" name="PLoS Genet.">
        <title>Genomic islands in the pathogenic filamentous fungus Aspergillus fumigatus.</title>
        <authorList>
            <person name="Fedorova N.D."/>
            <person name="Khaldi N."/>
            <person name="Joardar V.S."/>
            <person name="Maiti R."/>
            <person name="Amedeo P."/>
            <person name="Anderson M.J."/>
            <person name="Crabtree J."/>
            <person name="Silva J.C."/>
            <person name="Badger J.H."/>
            <person name="Albarraq A."/>
            <person name="Angiuoli S."/>
            <person name="Bussey H."/>
            <person name="Bowyer P."/>
            <person name="Cotty P.J."/>
            <person name="Dyer P.S."/>
            <person name="Egan A."/>
            <person name="Galens K."/>
            <person name="Fraser-Liggett C.M."/>
            <person name="Haas B.J."/>
            <person name="Inman J.M."/>
            <person name="Kent R."/>
            <person name="Lemieux S."/>
            <person name="Malavazi I."/>
            <person name="Orvis J."/>
            <person name="Roemer T."/>
            <person name="Ronning C.M."/>
            <person name="Sundaram J.P."/>
            <person name="Sutton G."/>
            <person name="Turner G."/>
            <person name="Venter J.C."/>
            <person name="White O.R."/>
            <person name="Whitty B.R."/>
            <person name="Youngman P."/>
            <person name="Wolfe K.H."/>
            <person name="Goldman G.H."/>
            <person name="Wortman J.R."/>
            <person name="Jiang B."/>
            <person name="Denning D.W."/>
            <person name="Nierman W.C."/>
        </authorList>
    </citation>
    <scope>NUCLEOTIDE SEQUENCE [LARGE SCALE GENOMIC DNA]</scope>
    <source>
        <strain evidence="3">CBS 144.89 / FGSC A1163 / CEA10</strain>
    </source>
</reference>
<evidence type="ECO:0000256" key="1">
    <source>
        <dbReference type="SAM" id="MobiDB-lite"/>
    </source>
</evidence>
<feature type="region of interest" description="Disordered" evidence="1">
    <location>
        <begin position="96"/>
        <end position="119"/>
    </location>
</feature>